<dbReference type="Proteomes" id="UP001165082">
    <property type="component" value="Unassembled WGS sequence"/>
</dbReference>
<keyword evidence="4" id="KW-1133">Transmembrane helix</keyword>
<dbReference type="InterPro" id="IPR026906">
    <property type="entry name" value="LRR_5"/>
</dbReference>
<feature type="transmembrane region" description="Helical" evidence="4">
    <location>
        <begin position="837"/>
        <end position="858"/>
    </location>
</feature>
<feature type="transmembrane region" description="Helical" evidence="4">
    <location>
        <begin position="780"/>
        <end position="798"/>
    </location>
</feature>
<keyword evidence="2" id="KW-0677">Repeat</keyword>
<evidence type="ECO:0000313" key="6">
    <source>
        <dbReference type="Proteomes" id="UP001165082"/>
    </source>
</evidence>
<dbReference type="Gene3D" id="3.80.10.10">
    <property type="entry name" value="Ribonuclease Inhibitor"/>
    <property type="match status" value="2"/>
</dbReference>
<feature type="transmembrane region" description="Helical" evidence="4">
    <location>
        <begin position="246"/>
        <end position="262"/>
    </location>
</feature>
<feature type="transmembrane region" description="Helical" evidence="4">
    <location>
        <begin position="707"/>
        <end position="727"/>
    </location>
</feature>
<feature type="compositionally biased region" description="Basic residues" evidence="3">
    <location>
        <begin position="1511"/>
        <end position="1522"/>
    </location>
</feature>
<dbReference type="SUPFAM" id="SSF52058">
    <property type="entry name" value="L domain-like"/>
    <property type="match status" value="1"/>
</dbReference>
<feature type="non-terminal residue" evidence="5">
    <location>
        <position position="2373"/>
    </location>
</feature>
<evidence type="ECO:0000256" key="1">
    <source>
        <dbReference type="ARBA" id="ARBA00022614"/>
    </source>
</evidence>
<evidence type="ECO:0000256" key="4">
    <source>
        <dbReference type="SAM" id="Phobius"/>
    </source>
</evidence>
<feature type="transmembrane region" description="Helical" evidence="4">
    <location>
        <begin position="666"/>
        <end position="687"/>
    </location>
</feature>
<organism evidence="5 6">
    <name type="scientific">Triparma retinervis</name>
    <dbReference type="NCBI Taxonomy" id="2557542"/>
    <lineage>
        <taxon>Eukaryota</taxon>
        <taxon>Sar</taxon>
        <taxon>Stramenopiles</taxon>
        <taxon>Ochrophyta</taxon>
        <taxon>Bolidophyceae</taxon>
        <taxon>Parmales</taxon>
        <taxon>Triparmaceae</taxon>
        <taxon>Triparma</taxon>
    </lineage>
</organism>
<feature type="compositionally biased region" description="Polar residues" evidence="3">
    <location>
        <begin position="598"/>
        <end position="620"/>
    </location>
</feature>
<dbReference type="OrthoDB" id="44735at2759"/>
<dbReference type="EMBL" id="BRXZ01000602">
    <property type="protein sequence ID" value="GMH48384.1"/>
    <property type="molecule type" value="Genomic_DNA"/>
</dbReference>
<keyword evidence="4" id="KW-0812">Transmembrane</keyword>
<keyword evidence="4" id="KW-0472">Membrane</keyword>
<evidence type="ECO:0000256" key="2">
    <source>
        <dbReference type="ARBA" id="ARBA00022737"/>
    </source>
</evidence>
<feature type="compositionally biased region" description="Polar residues" evidence="3">
    <location>
        <begin position="1029"/>
        <end position="1041"/>
    </location>
</feature>
<feature type="region of interest" description="Disordered" evidence="3">
    <location>
        <begin position="1015"/>
        <end position="1063"/>
    </location>
</feature>
<feature type="transmembrane region" description="Helical" evidence="4">
    <location>
        <begin position="810"/>
        <end position="830"/>
    </location>
</feature>
<proteinExistence type="predicted"/>
<evidence type="ECO:0000313" key="5">
    <source>
        <dbReference type="EMBL" id="GMH48384.1"/>
    </source>
</evidence>
<feature type="transmembrane region" description="Helical" evidence="4">
    <location>
        <begin position="274"/>
        <end position="296"/>
    </location>
</feature>
<evidence type="ECO:0000256" key="3">
    <source>
        <dbReference type="SAM" id="MobiDB-lite"/>
    </source>
</evidence>
<dbReference type="PANTHER" id="PTHR45617">
    <property type="entry name" value="LEUCINE RICH REPEAT FAMILY PROTEIN"/>
    <property type="match status" value="1"/>
</dbReference>
<sequence length="2373" mass="267929">MYNDILLNGSRRFVVVTSSPSNSGPSPPKPGPKFGRYGVVFYLTDLNDISSKTGDSVKYVVQHAVVGIVKVKEFENPEVWETGETYLKARVEVQALKTSYGDLVNLQHSSDLPVRFTKSSIATFATGPGFGGDLTGGASGAGSLWSSIGLWQRYIEQRLVGRERELQEEFQSKLVDFLKGSNGSVPGAVSFGDLPDDLKREVKELEGRMSREIAPLVAENNLTIQRLLEAGCWWSGVGKNPFGHKMWGFLIPLILGAYLYVLKWEWEGLHTTPVMGFTSNVCLFFIFQQVTLTILSRLLVAKKRTSEIPAGILIIQTGATILFTLAFAMTSSELFVKPQESNESTGNNVFQNSSSSPWDIIPQPPSTDFHPACTLIQAPDLWEEPTPPTELDLAEFLSQATPTSFNLTEVKKLNATDKDAFIFVTPSCGWTGVAHDVDSAYKFYWEAQTAISMLPTLASAMGVVLDDASKCQRYLKDYFRHAILPECDQKCDVLPPCMNYCTSIKGACGALVSEDDGGSRFLSDQNVTCVFDDYLSAKLELDNYTEPLPKYTDSGFTIEDGFLEVSEKSYPNFIVVIANFFTILLFAVICRATPSSSVGVAPIPQSTSSSEADTGEQSPSAEGLRSMGSSMGSNSLESTFRNSELDLIAKIESSNKKMSFMNTGGFTGVICNLAALFLLFLSMLVCIRQDKNSNEEDSEQFDNLWQAFRFSTFIYVVPTYFVLYSYFNNYITWREYVQSKTDELKTEHDEVLKYLHFFPLLRNSIISWWKYFSLAHNGKYSIMTVIMLDLVDFLIQLWGVRELAKLYDWYLIATYCVFIAMNGIISGFSITYMQGVIGVEGIASIDVAFDLCYIYLSVQVFKGQSGFLSTFFPLFGAIMKVNDAYAKRIRRYCSLKYTYLSVNYDARKAKAEGNLDAYLFLYFKTQLKLDGSRMPLRETNKRLLQPKTVRGGRVAEKSKFIEAPKTKLETGRDLRAKLVHHGNASRHLEVPNVTKPRLSLVLAATLGINAGAKIEMDEDSSSGRGEANPSATTNDGESSRSNRLKTKIFGRGKNGKDRASQRENSVVESIVGLIRSRDDSQEGSLRRDLMKGCKAKFHVQPSVELPNAFVGCLTFQIQQHPETFLSYIVEQGFGKDLEVLEEHTQGRRVISTVSDDGKEEYVFDQVVKRVASNAVFIGVKSCRSMMKPLLSPDNPKYKVRGEVYLEGYFVESFHVVHEPRKISSRRSALTQALTSNKMKNGLTKGMTMQDGLHVIEEMFEGKDKTEYLGWPDRDIEQATKPNKGCKVTVLSSRNFARSASADEAQGEGTLLRQHLEGLILDTNSFYVRLNSAKVELKKEGELSLRNALILSKASNETVLRKSIKHSRMTMKKKSRMTMMNMIKRQPRSPRSPRLDEEDPEEAFKKDEAGKLWVEMRDMKDNPKLRILVNEINREDKNREAAELHRDNLKKIFDSKSEAGLGTTDGDDIEANMIPEFLPFHNKLLDDEYGHEEESFHVELKAPFFEHRLRTQRKKRKVAKKKATVTFGSPDSSDERAISPPSSPPRNPSDQKLDDSSSFEDAIDGAEEAKDGKAQKFGWTSTWRKKRAKSPTTNIVDGSDEDEYEDEDLDLKAKSRVDHFKSIDYLDKDVSSTFIRITKRFGLVFAFSGIAFNLWLYIRSRGLRNMCEQKVEKCVWQASHPKLYFRDGLASTPDCHFDWYTELDISHYCTELSADTLAKIISEYKNLETLTLTGVGLDTIPENLPTHNKIQNVFMKDNNITRFPSSFFNFGNATTFSVDFTENPVADDFAMDNCGMDTLPRWFKANNMNNKQFNNERTNRDTPLEVVDKFNLWIEGSNRNIELENSEILFKSLNLDDNRFTPGILKELHKRGIKARAISLKNNAMGHMIVDDLPRDGFMCPSKQECEKELSYGECTVIYDPDWSEEESEERTQQQRDCYEEKSTRYEMRELDVSNNNPPFTAYQGEGAYLGEQMRFWNITTEWNDLTTPGVGFLIEGGFANVVLNSSIETTDMGRFIFRDGFMEEYGDWDLRFPFNWGKLEHISAKAKQFPLPDWFFNEGFNESLLQLHVSKSPSFKDVKDGELSRFKNLESLFLNMNAIKNVDDNAFITLEKLRSLRMYNNVGEDMKRLSGFDFLEHIPNPQLLEALDLSENEVENVQGNNTQVSRFKNLQLLSLRDSRVELIEADALEGMDDLTLVDLSKNNVSSIDSRHFQNKTRLLTVWLEENGLTSVPDRAFHGTNSLLEIHLEKNKISELGENFLGSSSNLTVVDLSSNKLQSFGDRRVGSGTVKILNLQMNNISTVNLTSLEDIQIDLLDLTNQNHMEPITFERRGTCGEGMPTIARYILGGANVAQSLDSLLDQYNTDESCAQAGT</sequence>
<dbReference type="Pfam" id="PF13306">
    <property type="entry name" value="LRR_5"/>
    <property type="match status" value="1"/>
</dbReference>
<protein>
    <submittedName>
        <fullName evidence="5">Uncharacterized protein</fullName>
    </submittedName>
</protein>
<reference evidence="5" key="1">
    <citation type="submission" date="2022-07" db="EMBL/GenBank/DDBJ databases">
        <title>Genome analysis of Parmales, a sister group of diatoms, reveals the evolutionary specialization of diatoms from phago-mixotrophs to photoautotrophs.</title>
        <authorList>
            <person name="Ban H."/>
            <person name="Sato S."/>
            <person name="Yoshikawa S."/>
            <person name="Kazumasa Y."/>
            <person name="Nakamura Y."/>
            <person name="Ichinomiya M."/>
            <person name="Saitoh K."/>
            <person name="Sato N."/>
            <person name="Blanc-Mathieu R."/>
            <person name="Endo H."/>
            <person name="Kuwata A."/>
            <person name="Ogata H."/>
        </authorList>
    </citation>
    <scope>NUCLEOTIDE SEQUENCE</scope>
</reference>
<feature type="transmembrane region" description="Helical" evidence="4">
    <location>
        <begin position="570"/>
        <end position="589"/>
    </location>
</feature>
<accession>A0A9W6ZD63</accession>
<feature type="compositionally biased region" description="Polar residues" evidence="3">
    <location>
        <begin position="627"/>
        <end position="637"/>
    </location>
</feature>
<comment type="caution">
    <text evidence="5">The sequence shown here is derived from an EMBL/GenBank/DDBJ whole genome shotgun (WGS) entry which is preliminary data.</text>
</comment>
<dbReference type="SUPFAM" id="SSF52047">
    <property type="entry name" value="RNI-like"/>
    <property type="match status" value="1"/>
</dbReference>
<keyword evidence="6" id="KW-1185">Reference proteome</keyword>
<dbReference type="InterPro" id="IPR032675">
    <property type="entry name" value="LRR_dom_sf"/>
</dbReference>
<keyword evidence="1" id="KW-0433">Leucine-rich repeat</keyword>
<gene>
    <name evidence="5" type="ORF">TrRE_jg6125</name>
</gene>
<name>A0A9W6ZD63_9STRA</name>
<dbReference type="SMART" id="SM00369">
    <property type="entry name" value="LRR_TYP"/>
    <property type="match status" value="5"/>
</dbReference>
<feature type="region of interest" description="Disordered" evidence="3">
    <location>
        <begin position="1511"/>
        <end position="1559"/>
    </location>
</feature>
<feature type="transmembrane region" description="Helical" evidence="4">
    <location>
        <begin position="308"/>
        <end position="329"/>
    </location>
</feature>
<feature type="region of interest" description="Disordered" evidence="3">
    <location>
        <begin position="598"/>
        <end position="637"/>
    </location>
</feature>
<dbReference type="InterPro" id="IPR003591">
    <property type="entry name" value="Leu-rich_rpt_typical-subtyp"/>
</dbReference>
<dbReference type="PANTHER" id="PTHR45617:SF170">
    <property type="entry name" value="MIP14966P"/>
    <property type="match status" value="1"/>
</dbReference>
<feature type="region of interest" description="Disordered" evidence="3">
    <location>
        <begin position="1383"/>
        <end position="1402"/>
    </location>
</feature>